<feature type="region of interest" description="Disordered" evidence="5">
    <location>
        <begin position="164"/>
        <end position="191"/>
    </location>
</feature>
<dbReference type="GO" id="GO:0008168">
    <property type="term" value="F:methyltransferase activity"/>
    <property type="evidence" value="ECO:0007669"/>
    <property type="project" value="UniProtKB-KW"/>
</dbReference>
<gene>
    <name evidence="6" type="ORF">HXX76_008608</name>
</gene>
<dbReference type="SUPFAM" id="SSF53335">
    <property type="entry name" value="S-adenosyl-L-methionine-dependent methyltransferases"/>
    <property type="match status" value="1"/>
</dbReference>
<evidence type="ECO:0000256" key="3">
    <source>
        <dbReference type="ARBA" id="ARBA00022679"/>
    </source>
</evidence>
<dbReference type="InterPro" id="IPR029063">
    <property type="entry name" value="SAM-dependent_MTases_sf"/>
</dbReference>
<dbReference type="PANTHER" id="PTHR12176">
    <property type="entry name" value="SAM-DEPENDENT METHYLTRANSFERASE SUPERFAMILY PROTEIN"/>
    <property type="match status" value="1"/>
</dbReference>
<name>A0A835T792_CHLIN</name>
<dbReference type="Proteomes" id="UP000650467">
    <property type="component" value="Unassembled WGS sequence"/>
</dbReference>
<dbReference type="PANTHER" id="PTHR12176:SF78">
    <property type="entry name" value="EEF1A LYSINE AND N-TERMINAL METHYLTRANSFERASE"/>
    <property type="match status" value="1"/>
</dbReference>
<dbReference type="InterPro" id="IPR051419">
    <property type="entry name" value="Lys/N-term_MeTrsfase_sf"/>
</dbReference>
<dbReference type="OrthoDB" id="411785at2759"/>
<evidence type="ECO:0000313" key="7">
    <source>
        <dbReference type="Proteomes" id="UP000650467"/>
    </source>
</evidence>
<accession>A0A835T792</accession>
<keyword evidence="2" id="KW-0489">Methyltransferase</keyword>
<dbReference type="GO" id="GO:0032259">
    <property type="term" value="P:methylation"/>
    <property type="evidence" value="ECO:0007669"/>
    <property type="project" value="UniProtKB-KW"/>
</dbReference>
<comment type="caution">
    <text evidence="6">The sequence shown here is derived from an EMBL/GenBank/DDBJ whole genome shotgun (WGS) entry which is preliminary data.</text>
</comment>
<evidence type="ECO:0000256" key="5">
    <source>
        <dbReference type="SAM" id="MobiDB-lite"/>
    </source>
</evidence>
<comment type="similarity">
    <text evidence="1">Belongs to the methyltransferase superfamily.</text>
</comment>
<dbReference type="EMBL" id="JAEHOC010000020">
    <property type="protein sequence ID" value="KAG2432876.1"/>
    <property type="molecule type" value="Genomic_DNA"/>
</dbReference>
<evidence type="ECO:0000313" key="6">
    <source>
        <dbReference type="EMBL" id="KAG2432876.1"/>
    </source>
</evidence>
<dbReference type="AlphaFoldDB" id="A0A835T792"/>
<dbReference type="Gene3D" id="3.40.50.150">
    <property type="entry name" value="Vaccinia Virus protein VP39"/>
    <property type="match status" value="1"/>
</dbReference>
<protein>
    <submittedName>
        <fullName evidence="6">Uncharacterized protein</fullName>
    </submittedName>
</protein>
<keyword evidence="3" id="KW-0808">Transferase</keyword>
<reference evidence="6" key="1">
    <citation type="journal article" date="2020" name="bioRxiv">
        <title>Comparative genomics of Chlamydomonas.</title>
        <authorList>
            <person name="Craig R.J."/>
            <person name="Hasan A.R."/>
            <person name="Ness R.W."/>
            <person name="Keightley P.D."/>
        </authorList>
    </citation>
    <scope>NUCLEOTIDE SEQUENCE</scope>
    <source>
        <strain evidence="6">SAG 7.73</strain>
    </source>
</reference>
<feature type="compositionally biased region" description="Basic and acidic residues" evidence="5">
    <location>
        <begin position="174"/>
        <end position="183"/>
    </location>
</feature>
<proteinExistence type="inferred from homology"/>
<keyword evidence="7" id="KW-1185">Reference proteome</keyword>
<organism evidence="6 7">
    <name type="scientific">Chlamydomonas incerta</name>
    <dbReference type="NCBI Taxonomy" id="51695"/>
    <lineage>
        <taxon>Eukaryota</taxon>
        <taxon>Viridiplantae</taxon>
        <taxon>Chlorophyta</taxon>
        <taxon>core chlorophytes</taxon>
        <taxon>Chlorophyceae</taxon>
        <taxon>CS clade</taxon>
        <taxon>Chlamydomonadales</taxon>
        <taxon>Chlamydomonadaceae</taxon>
        <taxon>Chlamydomonas</taxon>
    </lineage>
</organism>
<evidence type="ECO:0000256" key="2">
    <source>
        <dbReference type="ARBA" id="ARBA00022603"/>
    </source>
</evidence>
<evidence type="ECO:0000256" key="1">
    <source>
        <dbReference type="ARBA" id="ARBA00008361"/>
    </source>
</evidence>
<evidence type="ECO:0000256" key="4">
    <source>
        <dbReference type="ARBA" id="ARBA00023268"/>
    </source>
</evidence>
<keyword evidence="4" id="KW-0511">Multifunctional enzyme</keyword>
<sequence length="191" mass="21144">MTLQLLGVDYSTTLFELVGSTLGPWGRTDWMVMDARRLAFRTCFDVVLDKGCLDALLAGWDQLEVLRGWGRQLTDKEERLGEAALANARALLAEVATCLVEGGRYICISYESPSGRQRLFDSVTSASASDAAGGVPLPLPLRLVESAVEVENHNYVYVFEKRQGQQLQQQDGEDGGHERREAVQVEEEPPQ</sequence>